<protein>
    <recommendedName>
        <fullName evidence="1">Reverse transcriptase zinc-binding domain-containing protein</fullName>
    </recommendedName>
</protein>
<evidence type="ECO:0000259" key="1">
    <source>
        <dbReference type="Pfam" id="PF13966"/>
    </source>
</evidence>
<dbReference type="PANTHER" id="PTHR33116:SF78">
    <property type="entry name" value="OS12G0587133 PROTEIN"/>
    <property type="match status" value="1"/>
</dbReference>
<accession>A0A2N9G1W9</accession>
<dbReference type="AlphaFoldDB" id="A0A2N9G1W9"/>
<gene>
    <name evidence="2" type="ORF">FSB_LOCUS21444</name>
</gene>
<name>A0A2N9G1W9_FAGSY</name>
<evidence type="ECO:0000313" key="2">
    <source>
        <dbReference type="EMBL" id="SPC93562.1"/>
    </source>
</evidence>
<dbReference type="PANTHER" id="PTHR33116">
    <property type="entry name" value="REVERSE TRANSCRIPTASE ZINC-BINDING DOMAIN-CONTAINING PROTEIN-RELATED-RELATED"/>
    <property type="match status" value="1"/>
</dbReference>
<dbReference type="Pfam" id="PF13966">
    <property type="entry name" value="zf-RVT"/>
    <property type="match status" value="1"/>
</dbReference>
<proteinExistence type="predicted"/>
<dbReference type="InterPro" id="IPR026960">
    <property type="entry name" value="RVT-Znf"/>
</dbReference>
<sequence>MLGSSHHWDVVFSRQAQDWELEIVSAFMELLYSYPIRRGSLDEMCWRPSSRKVFTVRSYYSRLLQPSGSFFPWKSVWKSKVPTRVAFFTWTAALERILTVDNLRKRRVIIIDWCCMCKAHGESVNHLLLHCTVAQELWSLIFALFGIAWVMPRGVVDLLSCWSDRFGKSEAGAIWKVIPHCLMWCIWRERNNRAFVGEEQSIPALKSSFLQTLYDWLKASNLVCCNSLSEMLDRCAVEFYHSV</sequence>
<reference evidence="2" key="1">
    <citation type="submission" date="2018-02" db="EMBL/GenBank/DDBJ databases">
        <authorList>
            <person name="Cohen D.B."/>
            <person name="Kent A.D."/>
        </authorList>
    </citation>
    <scope>NUCLEOTIDE SEQUENCE</scope>
</reference>
<organism evidence="2">
    <name type="scientific">Fagus sylvatica</name>
    <name type="common">Beechnut</name>
    <dbReference type="NCBI Taxonomy" id="28930"/>
    <lineage>
        <taxon>Eukaryota</taxon>
        <taxon>Viridiplantae</taxon>
        <taxon>Streptophyta</taxon>
        <taxon>Embryophyta</taxon>
        <taxon>Tracheophyta</taxon>
        <taxon>Spermatophyta</taxon>
        <taxon>Magnoliopsida</taxon>
        <taxon>eudicotyledons</taxon>
        <taxon>Gunneridae</taxon>
        <taxon>Pentapetalae</taxon>
        <taxon>rosids</taxon>
        <taxon>fabids</taxon>
        <taxon>Fagales</taxon>
        <taxon>Fagaceae</taxon>
        <taxon>Fagus</taxon>
    </lineage>
</organism>
<feature type="domain" description="Reverse transcriptase zinc-binding" evidence="1">
    <location>
        <begin position="54"/>
        <end position="138"/>
    </location>
</feature>
<dbReference type="EMBL" id="OIVN01001404">
    <property type="protein sequence ID" value="SPC93562.1"/>
    <property type="molecule type" value="Genomic_DNA"/>
</dbReference>